<evidence type="ECO:0000256" key="1">
    <source>
        <dbReference type="SAM" id="Coils"/>
    </source>
</evidence>
<comment type="caution">
    <text evidence="2">The sequence shown here is derived from an EMBL/GenBank/DDBJ whole genome shotgun (WGS) entry which is preliminary data.</text>
</comment>
<sequence length="86" mass="10571">MNWFMSWYRVRKEQQIKNKIERYKEKVAQSREEYQNSTDYPLHMSHVFLQHLNFIPNSLGETEGFGTDHVIEWLALYKEMVQKYPE</sequence>
<gene>
    <name evidence="2" type="ORF">IC227_00170</name>
</gene>
<evidence type="ECO:0000313" key="2">
    <source>
        <dbReference type="EMBL" id="MBF8807103.1"/>
    </source>
</evidence>
<keyword evidence="1" id="KW-0175">Coiled coil</keyword>
<organism evidence="2 3">
    <name type="scientific">Enterococcus lacertideformus</name>
    <dbReference type="NCBI Taxonomy" id="2771493"/>
    <lineage>
        <taxon>Bacteria</taxon>
        <taxon>Bacillati</taxon>
        <taxon>Bacillota</taxon>
        <taxon>Bacilli</taxon>
        <taxon>Lactobacillales</taxon>
        <taxon>Enterococcaceae</taxon>
        <taxon>Enterococcus</taxon>
    </lineage>
</organism>
<accession>A0A931AWZ3</accession>
<evidence type="ECO:0000313" key="3">
    <source>
        <dbReference type="Proteomes" id="UP000637757"/>
    </source>
</evidence>
<keyword evidence="3" id="KW-1185">Reference proteome</keyword>
<dbReference type="AlphaFoldDB" id="A0A931AWZ3"/>
<dbReference type="Proteomes" id="UP000637757">
    <property type="component" value="Unassembled WGS sequence"/>
</dbReference>
<name>A0A931AWZ3_9ENTE</name>
<proteinExistence type="predicted"/>
<dbReference type="EMBL" id="JADAKE010000001">
    <property type="protein sequence ID" value="MBF8807103.1"/>
    <property type="molecule type" value="Genomic_DNA"/>
</dbReference>
<feature type="coiled-coil region" evidence="1">
    <location>
        <begin position="13"/>
        <end position="40"/>
    </location>
</feature>
<protein>
    <submittedName>
        <fullName evidence="2">Uncharacterized protein</fullName>
    </submittedName>
</protein>
<reference evidence="2" key="1">
    <citation type="submission" date="2020-09" db="EMBL/GenBank/DDBJ databases">
        <title>Genomic insights into the novelty and pathogenicity of a unique biofilm-forming Enterococcus sp. bacteria (Enterococcus lacertideformus) identified in reptiles.</title>
        <authorList>
            <person name="Agius J.E."/>
            <person name="Phalen D.N."/>
            <person name="Rose K."/>
            <person name="Eden J.-S."/>
        </authorList>
    </citation>
    <scope>NUCLEOTIDE SEQUENCE</scope>
    <source>
        <strain evidence="2">PHRS 0518</strain>
    </source>
</reference>